<comment type="cofactor">
    <cofactor evidence="2">
        <name>Mg(2+)</name>
        <dbReference type="ChEBI" id="CHEBI:18420"/>
    </cofactor>
</comment>
<evidence type="ECO:0000256" key="3">
    <source>
        <dbReference type="ARBA" id="ARBA00004868"/>
    </source>
</evidence>
<dbReference type="InterPro" id="IPR000417">
    <property type="entry name" value="Hyethyz_kinase"/>
</dbReference>
<dbReference type="Pfam" id="PF02110">
    <property type="entry name" value="HK"/>
    <property type="match status" value="1"/>
</dbReference>
<sequence>MAGSQLSSELPPLDALLKRLREEKPLVQCITNFVSMDIMANTLLAIGASPAMVHCAEEAADFQKIASALLVNVGTLSPQWVAGMEAAIGAANKLKKPWVLDPVAAGATPFRTETIVKLAKMRPCVIRGNASEIMALAGAAGATRGVDSTAESEEALALGKQLSLDLGAVVAISGKDDYVINGNSMLKVSNGHPMLQRITASGCAVTALIAAFASLAPNDLHMATAYALGIFGVAAEIAVKKGGEAGPASLRTHLIDTLYTFTEAEMESYNVSICITEPEQ</sequence>
<evidence type="ECO:0000256" key="7">
    <source>
        <dbReference type="ARBA" id="ARBA00022741"/>
    </source>
</evidence>
<dbReference type="CDD" id="cd01170">
    <property type="entry name" value="THZ_kinase"/>
    <property type="match status" value="1"/>
</dbReference>
<dbReference type="NCBIfam" id="NF006830">
    <property type="entry name" value="PRK09355.1"/>
    <property type="match status" value="1"/>
</dbReference>
<dbReference type="PRINTS" id="PR01099">
    <property type="entry name" value="HYETHTZKNASE"/>
</dbReference>
<proteinExistence type="inferred from homology"/>
<dbReference type="Gene3D" id="3.40.1190.20">
    <property type="match status" value="1"/>
</dbReference>
<evidence type="ECO:0000313" key="13">
    <source>
        <dbReference type="Proteomes" id="UP001497392"/>
    </source>
</evidence>
<evidence type="ECO:0000256" key="4">
    <source>
        <dbReference type="ARBA" id="ARBA00012129"/>
    </source>
</evidence>
<dbReference type="InterPro" id="IPR029056">
    <property type="entry name" value="Ribokinase-like"/>
</dbReference>
<comment type="caution">
    <text evidence="12">The sequence shown here is derived from an EMBL/GenBank/DDBJ whole genome shotgun (WGS) entry which is preliminary data.</text>
</comment>
<gene>
    <name evidence="12" type="primary">g12017</name>
    <name evidence="12" type="ORF">VP750_LOCUS10722</name>
</gene>
<evidence type="ECO:0000313" key="12">
    <source>
        <dbReference type="EMBL" id="CAL5228816.1"/>
    </source>
</evidence>
<dbReference type="Proteomes" id="UP001497392">
    <property type="component" value="Unassembled WGS sequence"/>
</dbReference>
<name>A0ABP1G9A6_9CHLO</name>
<comment type="pathway">
    <text evidence="3">Cofactor biosynthesis; thiamine diphosphate biosynthesis; 4-methyl-5-(2-phosphoethyl)-thiazole from 5-(2-hydroxyethyl)-4-methylthiazole: step 1/1.</text>
</comment>
<protein>
    <recommendedName>
        <fullName evidence="4">hydroxyethylthiazole kinase</fullName>
        <ecNumber evidence="4">2.7.1.50</ecNumber>
    </recommendedName>
</protein>
<organism evidence="12 13">
    <name type="scientific">Coccomyxa viridis</name>
    <dbReference type="NCBI Taxonomy" id="1274662"/>
    <lineage>
        <taxon>Eukaryota</taxon>
        <taxon>Viridiplantae</taxon>
        <taxon>Chlorophyta</taxon>
        <taxon>core chlorophytes</taxon>
        <taxon>Trebouxiophyceae</taxon>
        <taxon>Trebouxiophyceae incertae sedis</taxon>
        <taxon>Coccomyxaceae</taxon>
        <taxon>Coccomyxa</taxon>
    </lineage>
</organism>
<comment type="catalytic activity">
    <reaction evidence="1">
        <text>5-(2-hydroxyethyl)-4-methylthiazole + ATP = 4-methyl-5-(2-phosphooxyethyl)-thiazole + ADP + H(+)</text>
        <dbReference type="Rhea" id="RHEA:24212"/>
        <dbReference type="ChEBI" id="CHEBI:15378"/>
        <dbReference type="ChEBI" id="CHEBI:17957"/>
        <dbReference type="ChEBI" id="CHEBI:30616"/>
        <dbReference type="ChEBI" id="CHEBI:58296"/>
        <dbReference type="ChEBI" id="CHEBI:456216"/>
        <dbReference type="EC" id="2.7.1.50"/>
    </reaction>
</comment>
<keyword evidence="9" id="KW-0067">ATP-binding</keyword>
<keyword evidence="6" id="KW-0479">Metal-binding</keyword>
<keyword evidence="7" id="KW-0547">Nucleotide-binding</keyword>
<dbReference type="EC" id="2.7.1.50" evidence="4"/>
<dbReference type="HAMAP" id="MF_00228">
    <property type="entry name" value="Thz_kinase"/>
    <property type="match status" value="1"/>
</dbReference>
<evidence type="ECO:0000256" key="2">
    <source>
        <dbReference type="ARBA" id="ARBA00001946"/>
    </source>
</evidence>
<dbReference type="SUPFAM" id="SSF53613">
    <property type="entry name" value="Ribokinase-like"/>
    <property type="match status" value="1"/>
</dbReference>
<keyword evidence="10" id="KW-0460">Magnesium</keyword>
<reference evidence="12 13" key="1">
    <citation type="submission" date="2024-06" db="EMBL/GenBank/DDBJ databases">
        <authorList>
            <person name="Kraege A."/>
            <person name="Thomma B."/>
        </authorList>
    </citation>
    <scope>NUCLEOTIDE SEQUENCE [LARGE SCALE GENOMIC DNA]</scope>
</reference>
<keyword evidence="8" id="KW-0418">Kinase</keyword>
<evidence type="ECO:0000256" key="6">
    <source>
        <dbReference type="ARBA" id="ARBA00022723"/>
    </source>
</evidence>
<keyword evidence="13" id="KW-1185">Reference proteome</keyword>
<keyword evidence="5" id="KW-0808">Transferase</keyword>
<keyword evidence="11" id="KW-0784">Thiamine biosynthesis</keyword>
<evidence type="ECO:0000256" key="10">
    <source>
        <dbReference type="ARBA" id="ARBA00022842"/>
    </source>
</evidence>
<evidence type="ECO:0000256" key="8">
    <source>
        <dbReference type="ARBA" id="ARBA00022777"/>
    </source>
</evidence>
<dbReference type="NCBIfam" id="TIGR00694">
    <property type="entry name" value="thiM"/>
    <property type="match status" value="1"/>
</dbReference>
<dbReference type="EMBL" id="CAXHTA020000019">
    <property type="protein sequence ID" value="CAL5228816.1"/>
    <property type="molecule type" value="Genomic_DNA"/>
</dbReference>
<evidence type="ECO:0000256" key="1">
    <source>
        <dbReference type="ARBA" id="ARBA00001771"/>
    </source>
</evidence>
<accession>A0ABP1G9A6</accession>
<dbReference type="PIRSF" id="PIRSF000513">
    <property type="entry name" value="Thz_kinase"/>
    <property type="match status" value="1"/>
</dbReference>
<evidence type="ECO:0000256" key="9">
    <source>
        <dbReference type="ARBA" id="ARBA00022840"/>
    </source>
</evidence>
<evidence type="ECO:0000256" key="5">
    <source>
        <dbReference type="ARBA" id="ARBA00022679"/>
    </source>
</evidence>
<evidence type="ECO:0000256" key="11">
    <source>
        <dbReference type="ARBA" id="ARBA00022977"/>
    </source>
</evidence>